<dbReference type="CDD" id="cd00037">
    <property type="entry name" value="CLECT"/>
    <property type="match status" value="1"/>
</dbReference>
<dbReference type="InterPro" id="IPR016187">
    <property type="entry name" value="CTDL_fold"/>
</dbReference>
<evidence type="ECO:0000313" key="3">
    <source>
        <dbReference type="Proteomes" id="UP000494165"/>
    </source>
</evidence>
<dbReference type="InterPro" id="IPR016186">
    <property type="entry name" value="C-type_lectin-like/link_sf"/>
</dbReference>
<reference evidence="2 3" key="1">
    <citation type="submission" date="2020-04" db="EMBL/GenBank/DDBJ databases">
        <authorList>
            <person name="Alioto T."/>
            <person name="Alioto T."/>
            <person name="Gomez Garrido J."/>
        </authorList>
    </citation>
    <scope>NUCLEOTIDE SEQUENCE [LARGE SCALE GENOMIC DNA]</scope>
</reference>
<dbReference type="Gene3D" id="3.10.100.10">
    <property type="entry name" value="Mannose-Binding Protein A, subunit A"/>
    <property type="match status" value="2"/>
</dbReference>
<dbReference type="PROSITE" id="PS50041">
    <property type="entry name" value="C_TYPE_LECTIN_2"/>
    <property type="match status" value="1"/>
</dbReference>
<proteinExistence type="predicted"/>
<evidence type="ECO:0000259" key="1">
    <source>
        <dbReference type="PROSITE" id="PS50041"/>
    </source>
</evidence>
<dbReference type="InterPro" id="IPR001304">
    <property type="entry name" value="C-type_lectin-like"/>
</dbReference>
<protein>
    <recommendedName>
        <fullName evidence="1">C-type lectin domain-containing protein</fullName>
    </recommendedName>
</protein>
<dbReference type="AlphaFoldDB" id="A0A8S1DG93"/>
<dbReference type="SMART" id="SM00034">
    <property type="entry name" value="CLECT"/>
    <property type="match status" value="2"/>
</dbReference>
<dbReference type="SUPFAM" id="SSF56436">
    <property type="entry name" value="C-type lectin-like"/>
    <property type="match status" value="2"/>
</dbReference>
<feature type="domain" description="C-type lectin" evidence="1">
    <location>
        <begin position="371"/>
        <end position="492"/>
    </location>
</feature>
<comment type="caution">
    <text evidence="2">The sequence shown here is derived from an EMBL/GenBank/DDBJ whole genome shotgun (WGS) entry which is preliminary data.</text>
</comment>
<dbReference type="EMBL" id="CADEPI010000191">
    <property type="protein sequence ID" value="CAB3379651.1"/>
    <property type="molecule type" value="Genomic_DNA"/>
</dbReference>
<organism evidence="2 3">
    <name type="scientific">Cloeon dipterum</name>
    <dbReference type="NCBI Taxonomy" id="197152"/>
    <lineage>
        <taxon>Eukaryota</taxon>
        <taxon>Metazoa</taxon>
        <taxon>Ecdysozoa</taxon>
        <taxon>Arthropoda</taxon>
        <taxon>Hexapoda</taxon>
        <taxon>Insecta</taxon>
        <taxon>Pterygota</taxon>
        <taxon>Palaeoptera</taxon>
        <taxon>Ephemeroptera</taxon>
        <taxon>Pisciforma</taxon>
        <taxon>Baetidae</taxon>
        <taxon>Cloeon</taxon>
    </lineage>
</organism>
<gene>
    <name evidence="2" type="ORF">CLODIP_2_CD04209</name>
</gene>
<keyword evidence="3" id="KW-1185">Reference proteome</keyword>
<dbReference type="Proteomes" id="UP000494165">
    <property type="component" value="Unassembled WGS sequence"/>
</dbReference>
<evidence type="ECO:0000313" key="2">
    <source>
        <dbReference type="EMBL" id="CAB3379651.1"/>
    </source>
</evidence>
<accession>A0A8S1DG93</accession>
<sequence>MKICLHQGITFVSLNQVLGGFVQINGRSYYESIEKMNFKDALKSCLLRKLELLALETPLERSSKIWRSSTQKFNTIKKLDDAPLIWTSASFGCMNSSVKCKEIRWCTSGTSQNLSYTIVAKPPCVALNRKIGRLVAVKCNVKLPFYCETNCQAAICPSNKLCDDLFPSSTSPVLVVKDANMLGEWRLLGNRTVLFGNELVDWKGNWQKCCSLGMKPLAMRNYLNMFYKYSHLKSPNNYLDDDFPDFSKKDQTKYRLYWSAATRLQCVGQFDNCFHSNSVQLEVKDEGSGSCIAFVALQKYLLIATTMCTSKLFYSCETTKTVQLQNNSAVEQENCSLPDTAKDFECIPKESLFLRNTYGSPLFKPYVYGNWHASCGAFYLDPYQPPKTWMDAHNFCCSLGMSLITPYSEEKNYCLQQELLSGLGNGEYWTSGRDSKYCPGRFKWCSHKLHDFVTWNLPSNNSCVFINYNEDSINIVSFGTADCFEEKKFICEGRYTFYNLADSLARECSRFYEYRSYSLEFVFNMSMPTLSYKSKLYAGNKFRDIEVLDLIKYIYKIIGGAGGDTLSSEIDTSFLDEKIEATINMREMVVDEAYSFVLQGTADDFDLLVRLYNKYLECKNLKGSFLKDASSCTLTYETLVCMAKDSKIASIWVWNWSLIKENTVFGNMWNYDSNNCPYEFQTETNVKGLEVHNSSGFIFTLHSVHPDQPLSNVMALCETFGGFLPSASSPKTMKKVIDLLNGTNFPIVWQEAFLDENGSLHWCCLRGCLPDSDGPFQQLASPASSLSLGPFVVVTFPGTDTAVKLVPISEKIGLKRLACFYDPTKFLADHQRMAEDLEQQRIAQDLMREANYTDSFIKKYLGLD</sequence>
<name>A0A8S1DG93_9INSE</name>